<accession>A0A2H3CPE6</accession>
<protein>
    <recommendedName>
        <fullName evidence="3">F-box domain-containing protein</fullName>
    </recommendedName>
</protein>
<proteinExistence type="predicted"/>
<dbReference type="Proteomes" id="UP000217790">
    <property type="component" value="Unassembled WGS sequence"/>
</dbReference>
<dbReference type="OrthoDB" id="2972553at2759"/>
<name>A0A2H3CPE6_ARMGA</name>
<gene>
    <name evidence="1" type="ORF">ARMGADRAFT_1091642</name>
</gene>
<evidence type="ECO:0000313" key="1">
    <source>
        <dbReference type="EMBL" id="PBK81092.1"/>
    </source>
</evidence>
<evidence type="ECO:0008006" key="3">
    <source>
        <dbReference type="Google" id="ProtNLM"/>
    </source>
</evidence>
<evidence type="ECO:0000313" key="2">
    <source>
        <dbReference type="Proteomes" id="UP000217790"/>
    </source>
</evidence>
<dbReference type="InParanoid" id="A0A2H3CPE6"/>
<keyword evidence="2" id="KW-1185">Reference proteome</keyword>
<organism evidence="1 2">
    <name type="scientific">Armillaria gallica</name>
    <name type="common">Bulbous honey fungus</name>
    <name type="synonym">Armillaria bulbosa</name>
    <dbReference type="NCBI Taxonomy" id="47427"/>
    <lineage>
        <taxon>Eukaryota</taxon>
        <taxon>Fungi</taxon>
        <taxon>Dikarya</taxon>
        <taxon>Basidiomycota</taxon>
        <taxon>Agaricomycotina</taxon>
        <taxon>Agaricomycetes</taxon>
        <taxon>Agaricomycetidae</taxon>
        <taxon>Agaricales</taxon>
        <taxon>Marasmiineae</taxon>
        <taxon>Physalacriaceae</taxon>
        <taxon>Armillaria</taxon>
    </lineage>
</organism>
<dbReference type="STRING" id="47427.A0A2H3CPE6"/>
<dbReference type="EMBL" id="KZ293735">
    <property type="protein sequence ID" value="PBK81092.1"/>
    <property type="molecule type" value="Genomic_DNA"/>
</dbReference>
<sequence length="255" mass="28954">MVLKSNVQSQCIKCQFDAIDPYAPSADLLQSGLSPVDGDQAMLMPDLTRLEDELDQTEPLFIKIRDRRNKLLQDIAGHKTMLAPIQRIPLEIFEIASSPLIDGNTPLPWILGHVCSSWRSISHSFPTLWRRIRILGTECPNVNFLAFYLSLSRDWPMEIIFENVTANAMNAFRYIATYSSRWSTLKISIETYDLSEFLSLVSVPPTQLKRLMITIEDAHGDRPTLPRISCSNPFTSSRITSAVFQYLTHSQLPIP</sequence>
<dbReference type="AlphaFoldDB" id="A0A2H3CPE6"/>
<reference evidence="2" key="1">
    <citation type="journal article" date="2017" name="Nat. Ecol. Evol.">
        <title>Genome expansion and lineage-specific genetic innovations in the forest pathogenic fungi Armillaria.</title>
        <authorList>
            <person name="Sipos G."/>
            <person name="Prasanna A.N."/>
            <person name="Walter M.C."/>
            <person name="O'Connor E."/>
            <person name="Balint B."/>
            <person name="Krizsan K."/>
            <person name="Kiss B."/>
            <person name="Hess J."/>
            <person name="Varga T."/>
            <person name="Slot J."/>
            <person name="Riley R."/>
            <person name="Boka B."/>
            <person name="Rigling D."/>
            <person name="Barry K."/>
            <person name="Lee J."/>
            <person name="Mihaltcheva S."/>
            <person name="LaButti K."/>
            <person name="Lipzen A."/>
            <person name="Waldron R."/>
            <person name="Moloney N.M."/>
            <person name="Sperisen C."/>
            <person name="Kredics L."/>
            <person name="Vagvoelgyi C."/>
            <person name="Patrignani A."/>
            <person name="Fitzpatrick D."/>
            <person name="Nagy I."/>
            <person name="Doyle S."/>
            <person name="Anderson J.B."/>
            <person name="Grigoriev I.V."/>
            <person name="Gueldener U."/>
            <person name="Muensterkoetter M."/>
            <person name="Nagy L.G."/>
        </authorList>
    </citation>
    <scope>NUCLEOTIDE SEQUENCE [LARGE SCALE GENOMIC DNA]</scope>
    <source>
        <strain evidence="2">Ar21-2</strain>
    </source>
</reference>